<keyword evidence="10 11" id="KW-0472">Membrane</keyword>
<evidence type="ECO:0000256" key="4">
    <source>
        <dbReference type="ARBA" id="ARBA00022670"/>
    </source>
</evidence>
<organism evidence="13 14">
    <name type="scientific">Cryptosporangium japonicum</name>
    <dbReference type="NCBI Taxonomy" id="80872"/>
    <lineage>
        <taxon>Bacteria</taxon>
        <taxon>Bacillati</taxon>
        <taxon>Actinomycetota</taxon>
        <taxon>Actinomycetes</taxon>
        <taxon>Cryptosporangiales</taxon>
        <taxon>Cryptosporangiaceae</taxon>
        <taxon>Cryptosporangium</taxon>
    </lineage>
</organism>
<name>A0ABN0TMW6_9ACTN</name>
<proteinExistence type="inferred from homology"/>
<dbReference type="InterPro" id="IPR004387">
    <property type="entry name" value="Pept_M50_Zn"/>
</dbReference>
<comment type="cofactor">
    <cofactor evidence="1">
        <name>Zn(2+)</name>
        <dbReference type="ChEBI" id="CHEBI:29105"/>
    </cofactor>
</comment>
<dbReference type="SMART" id="SM00228">
    <property type="entry name" value="PDZ"/>
    <property type="match status" value="1"/>
</dbReference>
<dbReference type="EMBL" id="BAAAGX010000004">
    <property type="protein sequence ID" value="GAA0225443.1"/>
    <property type="molecule type" value="Genomic_DNA"/>
</dbReference>
<keyword evidence="7" id="KW-0862">Zinc</keyword>
<evidence type="ECO:0000256" key="8">
    <source>
        <dbReference type="ARBA" id="ARBA00022989"/>
    </source>
</evidence>
<dbReference type="InterPro" id="IPR008915">
    <property type="entry name" value="Peptidase_M50"/>
</dbReference>
<dbReference type="PANTHER" id="PTHR42837">
    <property type="entry name" value="REGULATOR OF SIGMA-E PROTEASE RSEP"/>
    <property type="match status" value="1"/>
</dbReference>
<evidence type="ECO:0000313" key="13">
    <source>
        <dbReference type="EMBL" id="GAA0225443.1"/>
    </source>
</evidence>
<keyword evidence="9" id="KW-0482">Metalloprotease</keyword>
<evidence type="ECO:0000256" key="6">
    <source>
        <dbReference type="ARBA" id="ARBA00022801"/>
    </source>
</evidence>
<reference evidence="13 14" key="1">
    <citation type="journal article" date="2019" name="Int. J. Syst. Evol. Microbiol.">
        <title>The Global Catalogue of Microorganisms (GCM) 10K type strain sequencing project: providing services to taxonomists for standard genome sequencing and annotation.</title>
        <authorList>
            <consortium name="The Broad Institute Genomics Platform"/>
            <consortium name="The Broad Institute Genome Sequencing Center for Infectious Disease"/>
            <person name="Wu L."/>
            <person name="Ma J."/>
        </authorList>
    </citation>
    <scope>NUCLEOTIDE SEQUENCE [LARGE SCALE GENOMIC DNA]</scope>
    <source>
        <strain evidence="13 14">JCM 10425</strain>
    </source>
</reference>
<evidence type="ECO:0000256" key="9">
    <source>
        <dbReference type="ARBA" id="ARBA00023049"/>
    </source>
</evidence>
<evidence type="ECO:0000256" key="1">
    <source>
        <dbReference type="ARBA" id="ARBA00001947"/>
    </source>
</evidence>
<sequence length="373" mass="39976">MVVGVVLFALGILLSLVLHEAGHLGAARAFGLKVTRFFVGYGRTLFSFRRGGTEYGVKAIPVGAFVSIVGMVRQFDDSDDDPRAMWRFPLWKRTVVMTAGVAANVVFGTVLIWGVFAFTPLPDADRLQREPVRVATVSDASAAARLGLRPGDVVVTLDGREVRGWDSFTTVVRASGGRTLDVGYRRDGRLRTSSATIPLVDGAGQLGVTADVPRSTAGPVGAIALTGTQTASMVTGTFAALAHLPERVPAVWNSLTGDERDPEAPVSMVGASHLGGQLADRGEWPSFVLLLAGLNFFLAAFNLLPLLPLDGGHVSVWWFERARSRLYARLHRPDPGRVDYLKLAPLTYLAILVFAVFTALTVAADVVNPVRSL</sequence>
<dbReference type="Pfam" id="PF17820">
    <property type="entry name" value="PDZ_6"/>
    <property type="match status" value="1"/>
</dbReference>
<evidence type="ECO:0000313" key="14">
    <source>
        <dbReference type="Proteomes" id="UP001500967"/>
    </source>
</evidence>
<dbReference type="Pfam" id="PF02163">
    <property type="entry name" value="Peptidase_M50"/>
    <property type="match status" value="1"/>
</dbReference>
<dbReference type="CDD" id="cd06163">
    <property type="entry name" value="S2P-M50_PDZ_RseP-like"/>
    <property type="match status" value="1"/>
</dbReference>
<evidence type="ECO:0000256" key="3">
    <source>
        <dbReference type="ARBA" id="ARBA00007931"/>
    </source>
</evidence>
<comment type="caution">
    <text evidence="13">The sequence shown here is derived from an EMBL/GenBank/DDBJ whole genome shotgun (WGS) entry which is preliminary data.</text>
</comment>
<gene>
    <name evidence="13" type="ORF">GCM10009539_08400</name>
</gene>
<dbReference type="CDD" id="cd23081">
    <property type="entry name" value="cpPDZ_EcRseP-like"/>
    <property type="match status" value="1"/>
</dbReference>
<dbReference type="Proteomes" id="UP001500967">
    <property type="component" value="Unassembled WGS sequence"/>
</dbReference>
<feature type="domain" description="PDZ" evidence="12">
    <location>
        <begin position="114"/>
        <end position="188"/>
    </location>
</feature>
<dbReference type="Gene3D" id="2.30.42.10">
    <property type="match status" value="1"/>
</dbReference>
<evidence type="ECO:0000256" key="7">
    <source>
        <dbReference type="ARBA" id="ARBA00022833"/>
    </source>
</evidence>
<feature type="transmembrane region" description="Helical" evidence="11">
    <location>
        <begin position="287"/>
        <end position="319"/>
    </location>
</feature>
<feature type="transmembrane region" description="Helical" evidence="11">
    <location>
        <begin position="55"/>
        <end position="73"/>
    </location>
</feature>
<dbReference type="InterPro" id="IPR036034">
    <property type="entry name" value="PDZ_sf"/>
</dbReference>
<dbReference type="SUPFAM" id="SSF50156">
    <property type="entry name" value="PDZ domain-like"/>
    <property type="match status" value="1"/>
</dbReference>
<evidence type="ECO:0000259" key="12">
    <source>
        <dbReference type="SMART" id="SM00228"/>
    </source>
</evidence>
<keyword evidence="4" id="KW-0645">Protease</keyword>
<feature type="transmembrane region" description="Helical" evidence="11">
    <location>
        <begin position="94"/>
        <end position="116"/>
    </location>
</feature>
<accession>A0ABN0TMW6</accession>
<comment type="similarity">
    <text evidence="3">Belongs to the peptidase M50B family.</text>
</comment>
<evidence type="ECO:0000256" key="5">
    <source>
        <dbReference type="ARBA" id="ARBA00022692"/>
    </source>
</evidence>
<dbReference type="InterPro" id="IPR001478">
    <property type="entry name" value="PDZ"/>
</dbReference>
<keyword evidence="8 11" id="KW-1133">Transmembrane helix</keyword>
<dbReference type="RefSeq" id="WP_344647390.1">
    <property type="nucleotide sequence ID" value="NZ_BAAAGX010000004.1"/>
</dbReference>
<keyword evidence="6" id="KW-0378">Hydrolase</keyword>
<evidence type="ECO:0000256" key="10">
    <source>
        <dbReference type="ARBA" id="ARBA00023136"/>
    </source>
</evidence>
<evidence type="ECO:0000256" key="2">
    <source>
        <dbReference type="ARBA" id="ARBA00004141"/>
    </source>
</evidence>
<keyword evidence="14" id="KW-1185">Reference proteome</keyword>
<dbReference type="InterPro" id="IPR041489">
    <property type="entry name" value="PDZ_6"/>
</dbReference>
<keyword evidence="5 11" id="KW-0812">Transmembrane</keyword>
<comment type="subcellular location">
    <subcellularLocation>
        <location evidence="2">Membrane</location>
        <topology evidence="2">Multi-pass membrane protein</topology>
    </subcellularLocation>
</comment>
<protein>
    <submittedName>
        <fullName evidence="13">M50 family metallopeptidase</fullName>
    </submittedName>
</protein>
<feature type="transmembrane region" description="Helical" evidence="11">
    <location>
        <begin position="340"/>
        <end position="364"/>
    </location>
</feature>
<evidence type="ECO:0000256" key="11">
    <source>
        <dbReference type="SAM" id="Phobius"/>
    </source>
</evidence>
<dbReference type="PANTHER" id="PTHR42837:SF2">
    <property type="entry name" value="MEMBRANE METALLOPROTEASE ARASP2, CHLOROPLASTIC-RELATED"/>
    <property type="match status" value="1"/>
</dbReference>